<evidence type="ECO:0000256" key="2">
    <source>
        <dbReference type="ARBA" id="ARBA00023186"/>
    </source>
</evidence>
<feature type="domain" description="J" evidence="5">
    <location>
        <begin position="3"/>
        <end position="75"/>
    </location>
</feature>
<keyword evidence="2 4" id="KW-0143">Chaperone</keyword>
<dbReference type="PANTHER" id="PTHR14021">
    <property type="entry name" value="IRON-SULFUR CLUSTER CO-CHAPERONE PROTEIN HSCB"/>
    <property type="match status" value="1"/>
</dbReference>
<evidence type="ECO:0000313" key="7">
    <source>
        <dbReference type="Proteomes" id="UP001198701"/>
    </source>
</evidence>
<dbReference type="CDD" id="cd06257">
    <property type="entry name" value="DnaJ"/>
    <property type="match status" value="1"/>
</dbReference>
<organism evidence="6 7">
    <name type="scientific">Massilia agrisoli</name>
    <dbReference type="NCBI Taxonomy" id="2892444"/>
    <lineage>
        <taxon>Bacteria</taxon>
        <taxon>Pseudomonadati</taxon>
        <taxon>Pseudomonadota</taxon>
        <taxon>Betaproteobacteria</taxon>
        <taxon>Burkholderiales</taxon>
        <taxon>Oxalobacteraceae</taxon>
        <taxon>Telluria group</taxon>
        <taxon>Massilia</taxon>
    </lineage>
</organism>
<evidence type="ECO:0000256" key="3">
    <source>
        <dbReference type="ARBA" id="ARBA00025596"/>
    </source>
</evidence>
<dbReference type="InterPro" id="IPR009073">
    <property type="entry name" value="HscB_oligo_C"/>
</dbReference>
<sequence length="171" mass="19522">MQNHFDLFQLPATFALDEKALDAAYRDVQGRVHPDRFINATDAEKRVAMQWATRANEAYQTLRNPQKRAQYLCELNGVDLNTESNTAMPMDFLMQQMEWREALGEARAAKDSDALDSLDEQVRQERKARLAQVGTQLDAGDFENAAQGVRALMFLDKFSEEVHYAFEALES</sequence>
<dbReference type="InterPro" id="IPR004640">
    <property type="entry name" value="HscB"/>
</dbReference>
<dbReference type="SUPFAM" id="SSF47144">
    <property type="entry name" value="HSC20 (HSCB), C-terminal oligomerisation domain"/>
    <property type="match status" value="1"/>
</dbReference>
<gene>
    <name evidence="4 6" type="primary">hscB</name>
    <name evidence="6" type="ORF">LMJ30_12105</name>
</gene>
<comment type="caution">
    <text evidence="6">The sequence shown here is derived from an EMBL/GenBank/DDBJ whole genome shotgun (WGS) entry which is preliminary data.</text>
</comment>
<dbReference type="NCBIfam" id="NF002935">
    <property type="entry name" value="PRK03578.1"/>
    <property type="match status" value="1"/>
</dbReference>
<dbReference type="Pfam" id="PF00226">
    <property type="entry name" value="DnaJ"/>
    <property type="match status" value="1"/>
</dbReference>
<dbReference type="InterPro" id="IPR036386">
    <property type="entry name" value="HscB_C_sf"/>
</dbReference>
<dbReference type="InterPro" id="IPR001623">
    <property type="entry name" value="DnaJ_domain"/>
</dbReference>
<dbReference type="RefSeq" id="WP_229432598.1">
    <property type="nucleotide sequence ID" value="NZ_JAJHPV010000013.1"/>
</dbReference>
<dbReference type="NCBIfam" id="TIGR00714">
    <property type="entry name" value="hscB"/>
    <property type="match status" value="1"/>
</dbReference>
<dbReference type="EMBL" id="JAJHPV010000013">
    <property type="protein sequence ID" value="MCC6071703.1"/>
    <property type="molecule type" value="Genomic_DNA"/>
</dbReference>
<proteinExistence type="inferred from homology"/>
<comment type="similarity">
    <text evidence="1 4">Belongs to the HscB family.</text>
</comment>
<comment type="subunit">
    <text evidence="4">Interacts with HscA and stimulates its ATPase activity.</text>
</comment>
<accession>A0ABS8IV07</accession>
<dbReference type="PROSITE" id="PS50076">
    <property type="entry name" value="DNAJ_2"/>
    <property type="match status" value="1"/>
</dbReference>
<dbReference type="Gene3D" id="1.20.1280.20">
    <property type="entry name" value="HscB, C-terminal domain"/>
    <property type="match status" value="1"/>
</dbReference>
<reference evidence="6 7" key="1">
    <citation type="submission" date="2021-11" db="EMBL/GenBank/DDBJ databases">
        <authorList>
            <person name="Huq M.A."/>
        </authorList>
    </citation>
    <scope>NUCLEOTIDE SEQUENCE [LARGE SCALE GENOMIC DNA]</scope>
    <source>
        <strain evidence="6 7">MAHUQ-52</strain>
    </source>
</reference>
<dbReference type="SMART" id="SM00271">
    <property type="entry name" value="DnaJ"/>
    <property type="match status" value="1"/>
</dbReference>
<protein>
    <recommendedName>
        <fullName evidence="4">Co-chaperone protein HscB homolog</fullName>
    </recommendedName>
</protein>
<dbReference type="SUPFAM" id="SSF46565">
    <property type="entry name" value="Chaperone J-domain"/>
    <property type="match status" value="1"/>
</dbReference>
<dbReference type="InterPro" id="IPR036869">
    <property type="entry name" value="J_dom_sf"/>
</dbReference>
<dbReference type="HAMAP" id="MF_00682">
    <property type="entry name" value="HscB"/>
    <property type="match status" value="1"/>
</dbReference>
<dbReference type="Gene3D" id="1.10.287.110">
    <property type="entry name" value="DnaJ domain"/>
    <property type="match status" value="1"/>
</dbReference>
<evidence type="ECO:0000313" key="6">
    <source>
        <dbReference type="EMBL" id="MCC6071703.1"/>
    </source>
</evidence>
<evidence type="ECO:0000259" key="5">
    <source>
        <dbReference type="PROSITE" id="PS50076"/>
    </source>
</evidence>
<dbReference type="Pfam" id="PF07743">
    <property type="entry name" value="HSCB_C"/>
    <property type="match status" value="1"/>
</dbReference>
<evidence type="ECO:0000256" key="1">
    <source>
        <dbReference type="ARBA" id="ARBA00010476"/>
    </source>
</evidence>
<dbReference type="Proteomes" id="UP001198701">
    <property type="component" value="Unassembled WGS sequence"/>
</dbReference>
<keyword evidence="7" id="KW-1185">Reference proteome</keyword>
<name>A0ABS8IV07_9BURK</name>
<evidence type="ECO:0000256" key="4">
    <source>
        <dbReference type="HAMAP-Rule" id="MF_00682"/>
    </source>
</evidence>
<dbReference type="PANTHER" id="PTHR14021:SF15">
    <property type="entry name" value="IRON-SULFUR CLUSTER CO-CHAPERONE PROTEIN HSCB"/>
    <property type="match status" value="1"/>
</dbReference>
<comment type="function">
    <text evidence="3 4">Co-chaperone involved in the maturation of iron-sulfur cluster-containing proteins. Seems to help targeting proteins to be folded toward HscA.</text>
</comment>